<sequence>MNYDMKRKDAIIREFSLKKKKILTSDDLRAVCDKYGFDFGRTKIGLMNKGHLLTIFRGIYYLRDFNEKKTGVIKYSTDELLSEGLRLKGVGNWYFGLNTALKRMNLTHEIFAVDYVLNERFNRVKPMKILGSNFLFVKIKPSLFSFGIEKTSMLF</sequence>
<dbReference type="AlphaFoldDB" id="X1KPE7"/>
<gene>
    <name evidence="1" type="ORF">S06H3_12547</name>
</gene>
<comment type="caution">
    <text evidence="1">The sequence shown here is derived from an EMBL/GenBank/DDBJ whole genome shotgun (WGS) entry which is preliminary data.</text>
</comment>
<proteinExistence type="predicted"/>
<name>X1KPE7_9ZZZZ</name>
<protein>
    <recommendedName>
        <fullName evidence="2">AbiEi antitoxin C-terminal domain-containing protein</fullName>
    </recommendedName>
</protein>
<evidence type="ECO:0000313" key="1">
    <source>
        <dbReference type="EMBL" id="GAI08553.1"/>
    </source>
</evidence>
<organism evidence="1">
    <name type="scientific">marine sediment metagenome</name>
    <dbReference type="NCBI Taxonomy" id="412755"/>
    <lineage>
        <taxon>unclassified sequences</taxon>
        <taxon>metagenomes</taxon>
        <taxon>ecological metagenomes</taxon>
    </lineage>
</organism>
<accession>X1KPE7</accession>
<dbReference type="EMBL" id="BARV01006137">
    <property type="protein sequence ID" value="GAI08553.1"/>
    <property type="molecule type" value="Genomic_DNA"/>
</dbReference>
<reference evidence="1" key="1">
    <citation type="journal article" date="2014" name="Front. Microbiol.">
        <title>High frequency of phylogenetically diverse reductive dehalogenase-homologous genes in deep subseafloor sedimentary metagenomes.</title>
        <authorList>
            <person name="Kawai M."/>
            <person name="Futagami T."/>
            <person name="Toyoda A."/>
            <person name="Takaki Y."/>
            <person name="Nishi S."/>
            <person name="Hori S."/>
            <person name="Arai W."/>
            <person name="Tsubouchi T."/>
            <person name="Morono Y."/>
            <person name="Uchiyama I."/>
            <person name="Ito T."/>
            <person name="Fujiyama A."/>
            <person name="Inagaki F."/>
            <person name="Takami H."/>
        </authorList>
    </citation>
    <scope>NUCLEOTIDE SEQUENCE</scope>
    <source>
        <strain evidence="1">Expedition CK06-06</strain>
    </source>
</reference>
<evidence type="ECO:0008006" key="2">
    <source>
        <dbReference type="Google" id="ProtNLM"/>
    </source>
</evidence>